<evidence type="ECO:0000313" key="13">
    <source>
        <dbReference type="EMBL" id="KJE94322.1"/>
    </source>
</evidence>
<keyword evidence="14" id="KW-1185">Reference proteome</keyword>
<keyword evidence="5 10" id="KW-1133">Transmembrane helix</keyword>
<reference evidence="14" key="1">
    <citation type="submission" date="2011-02" db="EMBL/GenBank/DDBJ databases">
        <title>The Genome Sequence of Capsaspora owczarzaki ATCC 30864.</title>
        <authorList>
            <person name="Russ C."/>
            <person name="Cuomo C."/>
            <person name="Burger G."/>
            <person name="Gray M.W."/>
            <person name="Holland P.W.H."/>
            <person name="King N."/>
            <person name="Lang F.B.F."/>
            <person name="Roger A.J."/>
            <person name="Ruiz-Trillo I."/>
            <person name="Young S.K."/>
            <person name="Zeng Q."/>
            <person name="Gargeya S."/>
            <person name="Alvarado L."/>
            <person name="Berlin A."/>
            <person name="Chapman S.B."/>
            <person name="Chen Z."/>
            <person name="Freedman E."/>
            <person name="Gellesch M."/>
            <person name="Goldberg J."/>
            <person name="Griggs A."/>
            <person name="Gujja S."/>
            <person name="Heilman E."/>
            <person name="Heiman D."/>
            <person name="Howarth C."/>
            <person name="Mehta T."/>
            <person name="Neiman D."/>
            <person name="Pearson M."/>
            <person name="Roberts A."/>
            <person name="Saif S."/>
            <person name="Shea T."/>
            <person name="Shenoy N."/>
            <person name="Sisk P."/>
            <person name="Stolte C."/>
            <person name="Sykes S."/>
            <person name="White J."/>
            <person name="Yandava C."/>
            <person name="Haas B."/>
            <person name="Nusbaum C."/>
            <person name="Birren B."/>
        </authorList>
    </citation>
    <scope>NUCLEOTIDE SEQUENCE</scope>
    <source>
        <strain evidence="14">ATCC 30864</strain>
    </source>
</reference>
<feature type="compositionally biased region" description="Polar residues" evidence="11">
    <location>
        <begin position="765"/>
        <end position="788"/>
    </location>
</feature>
<feature type="transmembrane region" description="Helical" evidence="10">
    <location>
        <begin position="256"/>
        <end position="277"/>
    </location>
</feature>
<evidence type="ECO:0000256" key="1">
    <source>
        <dbReference type="ARBA" id="ARBA00004141"/>
    </source>
</evidence>
<comment type="subcellular location">
    <subcellularLocation>
        <location evidence="1 10">Membrane</location>
        <topology evidence="1 10">Multi-pass membrane protein</topology>
    </subcellularLocation>
</comment>
<proteinExistence type="inferred from homology"/>
<feature type="transmembrane region" description="Helical" evidence="10">
    <location>
        <begin position="535"/>
        <end position="554"/>
    </location>
</feature>
<dbReference type="InterPro" id="IPR014743">
    <property type="entry name" value="Cl-channel_core"/>
</dbReference>
<evidence type="ECO:0000256" key="10">
    <source>
        <dbReference type="RuleBase" id="RU361221"/>
    </source>
</evidence>
<dbReference type="Pfam" id="PF00654">
    <property type="entry name" value="Voltage_CLC"/>
    <property type="match status" value="1"/>
</dbReference>
<evidence type="ECO:0000256" key="5">
    <source>
        <dbReference type="ARBA" id="ARBA00022989"/>
    </source>
</evidence>
<dbReference type="eggNOG" id="KOG0476">
    <property type="taxonomic scope" value="Eukaryota"/>
</dbReference>
<keyword evidence="4" id="KW-0677">Repeat</keyword>
<evidence type="ECO:0000256" key="8">
    <source>
        <dbReference type="ARBA" id="ARBA00023214"/>
    </source>
</evidence>
<dbReference type="InterPro" id="IPR001807">
    <property type="entry name" value="ClC"/>
</dbReference>
<keyword evidence="3 10" id="KW-0812">Transmembrane</keyword>
<dbReference type="InterPro" id="IPR050970">
    <property type="entry name" value="Cl_channel_volt-gated"/>
</dbReference>
<gene>
    <name evidence="13" type="ORF">CAOG_004981</name>
</gene>
<feature type="transmembrane region" description="Helical" evidence="10">
    <location>
        <begin position="632"/>
        <end position="651"/>
    </location>
</feature>
<dbReference type="InterPro" id="IPR000644">
    <property type="entry name" value="CBS_dom"/>
</dbReference>
<dbReference type="PROSITE" id="PS51371">
    <property type="entry name" value="CBS"/>
    <property type="match status" value="1"/>
</dbReference>
<dbReference type="PANTHER" id="PTHR45720:SF10">
    <property type="entry name" value="CHLORIDE CHANNEL PROTEIN 2"/>
    <property type="match status" value="1"/>
</dbReference>
<dbReference type="CDD" id="cd03683">
    <property type="entry name" value="ClC_1_like"/>
    <property type="match status" value="1"/>
</dbReference>
<dbReference type="Proteomes" id="UP000008743">
    <property type="component" value="Unassembled WGS sequence"/>
</dbReference>
<dbReference type="Pfam" id="PF00571">
    <property type="entry name" value="CBS"/>
    <property type="match status" value="1"/>
</dbReference>
<feature type="transmembrane region" description="Helical" evidence="10">
    <location>
        <begin position="482"/>
        <end position="506"/>
    </location>
</feature>
<evidence type="ECO:0000256" key="3">
    <source>
        <dbReference type="ARBA" id="ARBA00022692"/>
    </source>
</evidence>
<protein>
    <recommendedName>
        <fullName evidence="10">Chloride channel protein</fullName>
    </recommendedName>
</protein>
<keyword evidence="6 10" id="KW-0406">Ion transport</keyword>
<feature type="region of interest" description="Disordered" evidence="11">
    <location>
        <begin position="102"/>
        <end position="137"/>
    </location>
</feature>
<dbReference type="Gene3D" id="3.10.580.10">
    <property type="entry name" value="CBS-domain"/>
    <property type="match status" value="2"/>
</dbReference>
<organism evidence="13 14">
    <name type="scientific">Capsaspora owczarzaki (strain ATCC 30864)</name>
    <dbReference type="NCBI Taxonomy" id="595528"/>
    <lineage>
        <taxon>Eukaryota</taxon>
        <taxon>Filasterea</taxon>
        <taxon>Capsaspora</taxon>
    </lineage>
</organism>
<feature type="transmembrane region" description="Helical" evidence="10">
    <location>
        <begin position="214"/>
        <end position="236"/>
    </location>
</feature>
<name>A0A0D2VSZ6_CAPO3</name>
<keyword evidence="7 10" id="KW-0472">Membrane</keyword>
<feature type="region of interest" description="Disordered" evidence="11">
    <location>
        <begin position="743"/>
        <end position="797"/>
    </location>
</feature>
<dbReference type="PhylomeDB" id="A0A0D2VSZ6"/>
<feature type="transmembrane region" description="Helical" evidence="10">
    <location>
        <begin position="566"/>
        <end position="584"/>
    </location>
</feature>
<evidence type="ECO:0000313" key="14">
    <source>
        <dbReference type="Proteomes" id="UP000008743"/>
    </source>
</evidence>
<dbReference type="PRINTS" id="PR00762">
    <property type="entry name" value="CLCHANNEL"/>
</dbReference>
<feature type="transmembrane region" description="Helical" evidence="10">
    <location>
        <begin position="360"/>
        <end position="383"/>
    </location>
</feature>
<dbReference type="Gene3D" id="1.10.3080.10">
    <property type="entry name" value="Clc chloride channel"/>
    <property type="match status" value="1"/>
</dbReference>
<dbReference type="GO" id="GO:0005886">
    <property type="term" value="C:plasma membrane"/>
    <property type="evidence" value="ECO:0007669"/>
    <property type="project" value="TreeGrafter"/>
</dbReference>
<keyword evidence="8 10" id="KW-0868">Chloride</keyword>
<evidence type="ECO:0000256" key="7">
    <source>
        <dbReference type="ARBA" id="ARBA00023136"/>
    </source>
</evidence>
<keyword evidence="9" id="KW-0129">CBS domain</keyword>
<dbReference type="GO" id="GO:0005247">
    <property type="term" value="F:voltage-gated chloride channel activity"/>
    <property type="evidence" value="ECO:0007669"/>
    <property type="project" value="TreeGrafter"/>
</dbReference>
<comment type="similarity">
    <text evidence="10">Belongs to the chloride channel (TC 2.A.49) family.</text>
</comment>
<evidence type="ECO:0000259" key="12">
    <source>
        <dbReference type="PROSITE" id="PS51371"/>
    </source>
</evidence>
<feature type="compositionally biased region" description="Low complexity" evidence="11">
    <location>
        <begin position="102"/>
        <end position="118"/>
    </location>
</feature>
<feature type="transmembrane region" description="Helical" evidence="10">
    <location>
        <begin position="438"/>
        <end position="461"/>
    </location>
</feature>
<dbReference type="OrthoDB" id="4564at2759"/>
<feature type="transmembrane region" description="Helical" evidence="10">
    <location>
        <begin position="298"/>
        <end position="322"/>
    </location>
</feature>
<dbReference type="PANTHER" id="PTHR45720">
    <property type="entry name" value="CHLORIDE CHANNEL PROTEIN 2"/>
    <property type="match status" value="1"/>
</dbReference>
<dbReference type="AlphaFoldDB" id="A0A0D2VSZ6"/>
<dbReference type="InParanoid" id="A0A0D2VSZ6"/>
<dbReference type="SUPFAM" id="SSF54631">
    <property type="entry name" value="CBS-domain pair"/>
    <property type="match status" value="1"/>
</dbReference>
<feature type="domain" description="CBS" evidence="12">
    <location>
        <begin position="680"/>
        <end position="738"/>
    </location>
</feature>
<dbReference type="SUPFAM" id="SSF81340">
    <property type="entry name" value="Clc chloride channel"/>
    <property type="match status" value="1"/>
</dbReference>
<evidence type="ECO:0000256" key="6">
    <source>
        <dbReference type="ARBA" id="ARBA00023065"/>
    </source>
</evidence>
<dbReference type="EMBL" id="KE346367">
    <property type="protein sequence ID" value="KJE94322.1"/>
    <property type="molecule type" value="Genomic_DNA"/>
</dbReference>
<evidence type="ECO:0000256" key="4">
    <source>
        <dbReference type="ARBA" id="ARBA00022737"/>
    </source>
</evidence>
<keyword evidence="2 10" id="KW-0813">Transport</keyword>
<sequence length="906" mass="98233">MSSRSHRPDAEVEDFETFDDRTPVYAYEQTLGYGNYSSVALKQFAKDTAARLNSKGKQPASDQHDADPASWDASRNRAGSTASNSGGGGGLAVAALFAPQDASGSGAAGVASSSSSGGRRADDALEMPLDPLNPDASVALDLHSSASGPLVRHGDPVPGTEVHTEEIDLRGDGSSADGGARSNKAADDLRALTTPQGIKAQLSYWVAAVFNNDWVFLALLGMLTSTIGFTVDLTIAQAEAGHRQLVHLTDDKFLQYLLWVSVTMGVMLFAVGFTHFVSTNAIGSGIPELKTILKGIDLYHYFSFRTLVAKIVGVAGAIGSGIQLGKEGPYVHIACILVHKGSKHLFKAIANNKARRLEMLSAACAVGVAVNFGVPIGGVLFAIEVTATYFAIRNYWRGFFVATVSALMNRVLVTWYTGSGVITPLYQTFFPKTSYQPIELLVFIPLGMLGGLIGSLFVKCHRKYIDFRRLKLNNISWIKNNWFMYPLIVTFVLATVTSGVVIGPYMNLTQRQVINNLFSQEPLVKVNPDWDYPNIFVALLIFAFVKFFFVIFAISLPVPAGMAFPVYVLGAALGRFVGEVIAVINPNPVEGWIPASYALVGATSCAAGVTHTIAIAIITFELTGQIHHVIPLLTAVVVSNAVAQSWMLSFYESVIQIKKLPFLPDLRKGRLYNMTAADLMNRDLALVSEESTYADIKDLVSKTEFSTFPVVNSREAMILIGTIRRDVLQRMLNEQLSKALAGLGGRSRSHTLDGAVSDDEHHGDTFSSITSNVSFTGNETLPTDSTLPENERKKKLRKRRMPSFVNIFRKSVENVDAPVEAQPDEREKNALERRIHSLLDEQVVLRGARIDASPFQLVARTSLAKVHSLFSLLGLNVAIVTSRGRVVGVITMRELNAAIEGASAKP</sequence>
<feature type="region of interest" description="Disordered" evidence="11">
    <location>
        <begin position="50"/>
        <end position="86"/>
    </location>
</feature>
<evidence type="ECO:0000256" key="11">
    <source>
        <dbReference type="SAM" id="MobiDB-lite"/>
    </source>
</evidence>
<dbReference type="InterPro" id="IPR046342">
    <property type="entry name" value="CBS_dom_sf"/>
</dbReference>
<accession>A0A0D2VSZ6</accession>
<feature type="transmembrane region" description="Helical" evidence="10">
    <location>
        <begin position="596"/>
        <end position="620"/>
    </location>
</feature>
<evidence type="ECO:0000256" key="9">
    <source>
        <dbReference type="PROSITE-ProRule" id="PRU00703"/>
    </source>
</evidence>
<evidence type="ECO:0000256" key="2">
    <source>
        <dbReference type="ARBA" id="ARBA00022448"/>
    </source>
</evidence>
<feature type="transmembrane region" description="Helical" evidence="10">
    <location>
        <begin position="395"/>
        <end position="418"/>
    </location>
</feature>